<protein>
    <recommendedName>
        <fullName evidence="7">Carboxypeptidase</fullName>
        <ecNumber evidence="7">3.4.16.-</ecNumber>
    </recommendedName>
</protein>
<dbReference type="SUPFAM" id="SSF53474">
    <property type="entry name" value="alpha/beta-Hydrolases"/>
    <property type="match status" value="1"/>
</dbReference>
<dbReference type="PROSITE" id="PS00131">
    <property type="entry name" value="CARBOXYPEPT_SER_SER"/>
    <property type="match status" value="1"/>
</dbReference>
<name>A0A6P6Y4Y8_DERPT</name>
<evidence type="ECO:0000256" key="5">
    <source>
        <dbReference type="ARBA" id="ARBA00022801"/>
    </source>
</evidence>
<reference evidence="9" key="1">
    <citation type="submission" date="2025-08" db="UniProtKB">
        <authorList>
            <consortium name="RefSeq"/>
        </authorList>
    </citation>
    <scope>IDENTIFICATION</scope>
    <source>
        <strain evidence="9">Airmid</strain>
    </source>
</reference>
<keyword evidence="4" id="KW-0732">Signal</keyword>
<dbReference type="InterPro" id="IPR029058">
    <property type="entry name" value="AB_hydrolase_fold"/>
</dbReference>
<dbReference type="PRINTS" id="PR00724">
    <property type="entry name" value="CRBOXYPTASEC"/>
</dbReference>
<keyword evidence="3 7" id="KW-0645">Protease</keyword>
<comment type="similarity">
    <text evidence="1 7">Belongs to the peptidase S10 family.</text>
</comment>
<dbReference type="InterPro" id="IPR001563">
    <property type="entry name" value="Peptidase_S10"/>
</dbReference>
<dbReference type="InParanoid" id="A0A6P6Y4Y8"/>
<dbReference type="Proteomes" id="UP000515146">
    <property type="component" value="Unplaced"/>
</dbReference>
<evidence type="ECO:0000313" key="9">
    <source>
        <dbReference type="RefSeq" id="XP_027200091.1"/>
    </source>
</evidence>
<evidence type="ECO:0000313" key="8">
    <source>
        <dbReference type="Proteomes" id="UP000515146"/>
    </source>
</evidence>
<evidence type="ECO:0000256" key="6">
    <source>
        <dbReference type="ARBA" id="ARBA00023180"/>
    </source>
</evidence>
<keyword evidence="6" id="KW-0325">Glycoprotein</keyword>
<dbReference type="PANTHER" id="PTHR11802:SF472">
    <property type="entry name" value="SERINE CARBOXYPEPTIDASE CPVL-RELATED"/>
    <property type="match status" value="1"/>
</dbReference>
<dbReference type="FunFam" id="3.40.50.1820:FF:000096">
    <property type="entry name" value="Carboxypeptidase vitellogenic-like"/>
    <property type="match status" value="1"/>
</dbReference>
<dbReference type="Gene3D" id="3.40.50.1820">
    <property type="entry name" value="alpha/beta hydrolase"/>
    <property type="match status" value="1"/>
</dbReference>
<evidence type="ECO:0000256" key="2">
    <source>
        <dbReference type="ARBA" id="ARBA00022645"/>
    </source>
</evidence>
<dbReference type="KEGG" id="dpte:113794188"/>
<sequence length="475" mass="54103">MMIKINSIIFMIFLIVGLSNGFLRNNLYPSTAPANLFLQSIESKPLFLTPYIESGQLKEGRSLSKVVGLPDLQLESYSGFLTVNKTYDSNMFFWFFPALSGKTDVPVLLWLQGGPGGSSLFGLFVENGPIKVSVNGMPYMSDYTWNREFAVLYIDNPVGTGFSFTKDDRGYATNEVDVAENLYEALRQFFTLYYEYKGNPFFLTGESYAGKYVPAIGYKIHTMGEAAKKSGINLQGFAIGDGFSDPRHMFDYGDYLYQVGLVDEIQRDHFKQEQRLAIKYVENGQMKKAAEIFDRLLDGDFDKKSYFLNATGLNFYYNILYDRQPDDFNYYSKFLASAKTRESIHVGNLHYGDDSVLVEEHLINDMMASVSPWIEQLLDANYRLLFYSGQLDIIVAAPLTENFLKHLKWKGSNEYHSAQRSIYRVSPNDPSVAGYVRQAGNLYQVIIRNAGHILPYDQPKVALDMITRFVKNESF</sequence>
<accession>A0A6P6Y4Y8</accession>
<proteinExistence type="inferred from homology"/>
<dbReference type="Pfam" id="PF00450">
    <property type="entry name" value="Peptidase_S10"/>
    <property type="match status" value="1"/>
</dbReference>
<dbReference type="GO" id="GO:0004185">
    <property type="term" value="F:serine-type carboxypeptidase activity"/>
    <property type="evidence" value="ECO:0007669"/>
    <property type="project" value="UniProtKB-UniRule"/>
</dbReference>
<gene>
    <name evidence="9" type="primary">LOC113794188</name>
</gene>
<keyword evidence="2 7" id="KW-0121">Carboxypeptidase</keyword>
<dbReference type="OMA" id="TSCDDTV"/>
<dbReference type="FunCoup" id="A0A6P6Y4Y8">
    <property type="interactions" value="56"/>
</dbReference>
<keyword evidence="5 7" id="KW-0378">Hydrolase</keyword>
<evidence type="ECO:0000256" key="7">
    <source>
        <dbReference type="RuleBase" id="RU361156"/>
    </source>
</evidence>
<dbReference type="InterPro" id="IPR018202">
    <property type="entry name" value="Ser_caboxypep_ser_AS"/>
</dbReference>
<dbReference type="AlphaFoldDB" id="A0A6P6Y4Y8"/>
<keyword evidence="8" id="KW-1185">Reference proteome</keyword>
<organism evidence="8 9">
    <name type="scientific">Dermatophagoides pteronyssinus</name>
    <name type="common">European house dust mite</name>
    <dbReference type="NCBI Taxonomy" id="6956"/>
    <lineage>
        <taxon>Eukaryota</taxon>
        <taxon>Metazoa</taxon>
        <taxon>Ecdysozoa</taxon>
        <taxon>Arthropoda</taxon>
        <taxon>Chelicerata</taxon>
        <taxon>Arachnida</taxon>
        <taxon>Acari</taxon>
        <taxon>Acariformes</taxon>
        <taxon>Sarcoptiformes</taxon>
        <taxon>Astigmata</taxon>
        <taxon>Psoroptidia</taxon>
        <taxon>Analgoidea</taxon>
        <taxon>Pyroglyphidae</taxon>
        <taxon>Dermatophagoidinae</taxon>
        <taxon>Dermatophagoides</taxon>
    </lineage>
</organism>
<dbReference type="RefSeq" id="XP_027200091.1">
    <property type="nucleotide sequence ID" value="XM_027344290.1"/>
</dbReference>
<dbReference type="GO" id="GO:0006508">
    <property type="term" value="P:proteolysis"/>
    <property type="evidence" value="ECO:0007669"/>
    <property type="project" value="UniProtKB-KW"/>
</dbReference>
<dbReference type="PANTHER" id="PTHR11802">
    <property type="entry name" value="SERINE PROTEASE FAMILY S10 SERINE CARBOXYPEPTIDASE"/>
    <property type="match status" value="1"/>
</dbReference>
<evidence type="ECO:0000256" key="1">
    <source>
        <dbReference type="ARBA" id="ARBA00009431"/>
    </source>
</evidence>
<evidence type="ECO:0000256" key="4">
    <source>
        <dbReference type="ARBA" id="ARBA00022729"/>
    </source>
</evidence>
<dbReference type="OrthoDB" id="443318at2759"/>
<dbReference type="EC" id="3.4.16.-" evidence="7"/>
<evidence type="ECO:0000256" key="3">
    <source>
        <dbReference type="ARBA" id="ARBA00022670"/>
    </source>
</evidence>